<dbReference type="PANTHER" id="PTHR16442:SF1">
    <property type="entry name" value="RING FINGER PROTEIN 17"/>
    <property type="match status" value="1"/>
</dbReference>
<organism evidence="2">
    <name type="scientific">Culicoides sonorensis</name>
    <name type="common">Biting midge</name>
    <dbReference type="NCBI Taxonomy" id="179676"/>
    <lineage>
        <taxon>Eukaryota</taxon>
        <taxon>Metazoa</taxon>
        <taxon>Ecdysozoa</taxon>
        <taxon>Arthropoda</taxon>
        <taxon>Hexapoda</taxon>
        <taxon>Insecta</taxon>
        <taxon>Pterygota</taxon>
        <taxon>Neoptera</taxon>
        <taxon>Endopterygota</taxon>
        <taxon>Diptera</taxon>
        <taxon>Nematocera</taxon>
        <taxon>Chironomoidea</taxon>
        <taxon>Ceratopogonidae</taxon>
        <taxon>Ceratopogoninae</taxon>
        <taxon>Culicoides</taxon>
        <taxon>Monoculicoides</taxon>
    </lineage>
</organism>
<name>A0A336M532_CULSO</name>
<accession>A0A336M532</accession>
<dbReference type="Gene3D" id="2.30.30.140">
    <property type="match status" value="4"/>
</dbReference>
<gene>
    <name evidence="2" type="primary">CSON012258</name>
</gene>
<dbReference type="SMART" id="SM00333">
    <property type="entry name" value="TUDOR"/>
    <property type="match status" value="5"/>
</dbReference>
<reference evidence="2" key="1">
    <citation type="submission" date="2018-07" db="EMBL/GenBank/DDBJ databases">
        <authorList>
            <person name="Quirk P.G."/>
            <person name="Krulwich T.A."/>
        </authorList>
    </citation>
    <scope>NUCLEOTIDE SEQUENCE</scope>
</reference>
<dbReference type="Pfam" id="PF00567">
    <property type="entry name" value="TUDOR"/>
    <property type="match status" value="5"/>
</dbReference>
<dbReference type="PROSITE" id="PS50304">
    <property type="entry name" value="TUDOR"/>
    <property type="match status" value="1"/>
</dbReference>
<dbReference type="EMBL" id="UFQT01000567">
    <property type="protein sequence ID" value="SSX25382.1"/>
    <property type="molecule type" value="Genomic_DNA"/>
</dbReference>
<evidence type="ECO:0000313" key="2">
    <source>
        <dbReference type="EMBL" id="SSX25382.1"/>
    </source>
</evidence>
<proteinExistence type="predicted"/>
<dbReference type="CDD" id="cd20379">
    <property type="entry name" value="Tudor_dTUD-like"/>
    <property type="match status" value="2"/>
</dbReference>
<dbReference type="InterPro" id="IPR002999">
    <property type="entry name" value="Tudor"/>
</dbReference>
<dbReference type="VEuPathDB" id="VectorBase:CSON012258"/>
<dbReference type="GO" id="GO:0005737">
    <property type="term" value="C:cytoplasm"/>
    <property type="evidence" value="ECO:0007669"/>
    <property type="project" value="UniProtKB-ARBA"/>
</dbReference>
<feature type="domain" description="Tudor" evidence="1">
    <location>
        <begin position="969"/>
        <end position="1029"/>
    </location>
</feature>
<dbReference type="SUPFAM" id="SSF63748">
    <property type="entry name" value="Tudor/PWWP/MBT"/>
    <property type="match status" value="5"/>
</dbReference>
<protein>
    <submittedName>
        <fullName evidence="2">CSON012258 protein</fullName>
    </submittedName>
</protein>
<dbReference type="Gene3D" id="2.40.50.90">
    <property type="match status" value="4"/>
</dbReference>
<dbReference type="PANTHER" id="PTHR16442">
    <property type="entry name" value="RING FINGER PROTEIN 17"/>
    <property type="match status" value="1"/>
</dbReference>
<dbReference type="InterPro" id="IPR035437">
    <property type="entry name" value="SNase_OB-fold_sf"/>
</dbReference>
<sequence>MFLDPPLKSFKLGKFKEQHHKHSTQTKIEIHEHFNYLHGLLQVEENELLSKIEQVNSKLYNNSDDVQFVLDRTVMNIQSKIDEILSHVESNSHFISYETIMEECEMILKKIPEKISFESESNPFKFEPVCEIKQSVLKINENACKFEIKKHTALSSKSSSRRSSVESMSDNGMIVKLPSNTGLRHFASSKALRQPTQAIKTATNIQRNSVSQSVKGVCCVSLFEFYVVLKENIEILNKIGHDCNLIARKQPLATNIQVDGLYLVNFNNEWFRGKIKSIKNQDSFGCFLIDNGSSCVVNRSEIREIPTELAMYHEFLIKCSLFNMEQIQDDAVFFLELLLLDHEAEMFIFDQESGTKYVDFIPKHEPCSIRVALVDFGAAKFMDMTVPGSDIIEQHISSQLAKLKKKEPKVSVEKLNVSEFYAKIHHVVSPSEIYLSDLSTWPDIELMESQMFLHYQKDSALIVPWINRFCAVFWENSFHRGQILEILGNGIYNVHFIDYGITVHTSYDNLRKLSGAFITEPSAAYCCALKDVLVKNKTDLEVWPKEACKFLQTLLLDTNDKFKVIIHNNRIDLYEITLINVGKDISYCVNGQLVAAGLADSDGPESCSSIYKPKSEEYEEKPSQEPVSKEIYFNQSQTVFKHKRYGDYCEIVYVNTPSEFYVTLTKDLESTKRFQDAIQDFMDDSQNEVKRGSTAISELDNGNCLVNVELDGKTHYKTWCRGVIKEGKDKMYIVRLRDRGETINVHYDDIAEIPDQFFKISDNVIKCSLACIKPTGGQSKWTQTAIELFKSQLKQYQKYCVRLHGSLNEFGDAIPVILFGMRTKIAHPLSPSIQEWFRINEDLAMNGVALATERFEDLSSISLSESETENDIRENIITGFNISDTIEKTKSPDEDENLFFDTTPKEIDAWLPAPPIIKSMFSCTPTYVDDDAVIYIQDNQHIRQLDSLKQVIKQYIKSRKGGEFRKLPHVIKDKPCLVRYHLDNEFYRAKLIRYIPRSNTYEVQFVDYGNIDEEIKEEDICLEVIGHNQPLFVNKVRLVGISPNTKDGVWPKDVLDKLHQLVVEKVCQISIEDDDPEFDDVKLCRLTSYEFDCNIAQYLVDHDMAKYSADSFGEREQMHFRKQFTPSLQQFAKMEDYVNHFHNLSLNLLEQSFSTQSCDKETSPKEVFCISEGLNLSRFENLSDETFDPKHENTSSHFDASEKPVVVPKCISPTAFPPFNLKQLPDKFYATVLKVVTPRTMYIKPKIDLFKKEINQLERKLVHISKYKIPMKCKLEDVSPPMMCLAYYNERKIYARAMIESVDKKMKTAKVTLVDHVVELENIPLDELRRCPTELQKFPLFWIAVELNKITPNKHVRGLDLIRTMKKELDNRYVYCVVNRINTVDSEEAVGVDFYEDDSCKRLIYENLLKEKYFYIKNN</sequence>
<dbReference type="OMA" id="HCAVKVP"/>
<evidence type="ECO:0000259" key="1">
    <source>
        <dbReference type="PROSITE" id="PS50304"/>
    </source>
</evidence>